<reference evidence="12 13" key="1">
    <citation type="submission" date="2020-03" db="EMBL/GenBank/DDBJ databases">
        <authorList>
            <person name="Wang L."/>
            <person name="He N."/>
            <person name="Li Y."/>
            <person name="Fang Y."/>
            <person name="Zhang F."/>
        </authorList>
    </citation>
    <scope>NUCLEOTIDE SEQUENCE [LARGE SCALE GENOMIC DNA]</scope>
    <source>
        <strain evidence="12 13">36D10-4-7</strain>
    </source>
</reference>
<accession>A0ABX1CH41</accession>
<feature type="domain" description="Peptidase M13 N-terminal" evidence="11">
    <location>
        <begin position="72"/>
        <end position="443"/>
    </location>
</feature>
<dbReference type="Gene3D" id="1.10.1380.10">
    <property type="entry name" value="Neutral endopeptidase , domain2"/>
    <property type="match status" value="1"/>
</dbReference>
<comment type="cofactor">
    <cofactor evidence="1">
        <name>Zn(2+)</name>
        <dbReference type="ChEBI" id="CHEBI:29105"/>
    </cofactor>
</comment>
<dbReference type="PANTHER" id="PTHR11733">
    <property type="entry name" value="ZINC METALLOPROTEASE FAMILY M13 NEPRILYSIN-RELATED"/>
    <property type="match status" value="1"/>
</dbReference>
<comment type="caution">
    <text evidence="12">The sequence shown here is derived from an EMBL/GenBank/DDBJ whole genome shotgun (WGS) entry which is preliminary data.</text>
</comment>
<feature type="signal peptide" evidence="9">
    <location>
        <begin position="1"/>
        <end position="20"/>
    </location>
</feature>
<evidence type="ECO:0000256" key="5">
    <source>
        <dbReference type="ARBA" id="ARBA00022801"/>
    </source>
</evidence>
<dbReference type="InterPro" id="IPR018497">
    <property type="entry name" value="Peptidase_M13_C"/>
</dbReference>
<evidence type="ECO:0000256" key="6">
    <source>
        <dbReference type="ARBA" id="ARBA00022833"/>
    </source>
</evidence>
<feature type="compositionally biased region" description="Polar residues" evidence="8">
    <location>
        <begin position="23"/>
        <end position="37"/>
    </location>
</feature>
<name>A0ABX1CH41_9SPHN</name>
<evidence type="ECO:0000256" key="2">
    <source>
        <dbReference type="ARBA" id="ARBA00007357"/>
    </source>
</evidence>
<evidence type="ECO:0000256" key="3">
    <source>
        <dbReference type="ARBA" id="ARBA00022670"/>
    </source>
</evidence>
<dbReference type="PANTHER" id="PTHR11733:SF167">
    <property type="entry name" value="FI17812P1-RELATED"/>
    <property type="match status" value="1"/>
</dbReference>
<dbReference type="EMBL" id="JAAVJH010000001">
    <property type="protein sequence ID" value="NJR77331.1"/>
    <property type="molecule type" value="Genomic_DNA"/>
</dbReference>
<gene>
    <name evidence="12" type="ORF">HBH26_01730</name>
</gene>
<dbReference type="InterPro" id="IPR000718">
    <property type="entry name" value="Peptidase_M13"/>
</dbReference>
<evidence type="ECO:0000259" key="10">
    <source>
        <dbReference type="Pfam" id="PF01431"/>
    </source>
</evidence>
<evidence type="ECO:0000256" key="1">
    <source>
        <dbReference type="ARBA" id="ARBA00001947"/>
    </source>
</evidence>
<dbReference type="Proteomes" id="UP000732399">
    <property type="component" value="Unassembled WGS sequence"/>
</dbReference>
<keyword evidence="13" id="KW-1185">Reference proteome</keyword>
<evidence type="ECO:0000256" key="4">
    <source>
        <dbReference type="ARBA" id="ARBA00022723"/>
    </source>
</evidence>
<dbReference type="InterPro" id="IPR008753">
    <property type="entry name" value="Peptidase_M13_N"/>
</dbReference>
<dbReference type="Pfam" id="PF05649">
    <property type="entry name" value="Peptidase_M13_N"/>
    <property type="match status" value="1"/>
</dbReference>
<keyword evidence="3" id="KW-0645">Protease</keyword>
<evidence type="ECO:0000259" key="11">
    <source>
        <dbReference type="Pfam" id="PF05649"/>
    </source>
</evidence>
<dbReference type="RefSeq" id="WP_168132841.1">
    <property type="nucleotide sequence ID" value="NZ_JAAVJH010000001.1"/>
</dbReference>
<keyword evidence="6" id="KW-0862">Zinc</keyword>
<comment type="similarity">
    <text evidence="2">Belongs to the peptidase M13 family.</text>
</comment>
<evidence type="ECO:0000313" key="13">
    <source>
        <dbReference type="Proteomes" id="UP000732399"/>
    </source>
</evidence>
<dbReference type="Gene3D" id="3.40.390.10">
    <property type="entry name" value="Collagenase (Catalytic Domain)"/>
    <property type="match status" value="1"/>
</dbReference>
<dbReference type="InterPro" id="IPR042089">
    <property type="entry name" value="Peptidase_M13_dom_2"/>
</dbReference>
<protein>
    <submittedName>
        <fullName evidence="12">M13 family peptidase</fullName>
    </submittedName>
</protein>
<sequence>MRRSVVLFPLLVSAATLAIAQTAPGTSAPETREQTGQVAKAAAGPVTPAKANGPQIGDFGFDMAGRDPSVTPGKDFYEHSNGTWEKTTQIPADRSSYGMFHVLRDLSQSRTREILEEAARTPGGKSGDLYASFMDQAAANAKGAGPVKPWLAAIAAATDRDALAVEAGKLQRLGVGGPFRVGVGQDDKNPDAYIVSMYQGGIGLPDRDYYLNPAPAFAAYRTAYRTYLAQLLTLAGEQNADARAAAVLAYETEVAKAHWTRIESRDADKTYNKLTWAQLESQAAGFPWKAYAGALGVDAQPAVLVAQPTAFAGEAKVYAATPLPVLKDQLMLRTLRAYSPYLTDQFDAATFGFYGTTLSGTPEQQVRWKRGVDLVSGALGEDVGQAYVARYFPPEAKAQADLLVKNVTAAMGERLKKLAWMAPETKRKALVKLAAFTPKIGYPTKWRDYSALEVKRDDLVGNVARSNEFDYARDLAKLGKPIDRDEWFMSPMTVNAYANPTMNEIVFPAAILQPPFFDPKADPAVNYGGIGAVIGHEISHHFDDQGRKYDPTGKLADWWTPQDVTRFEAFTKQLVAQYDAYEPLPGQHIQGGLTLGENIADLAGLTVAIDAYHASLKGKKAATIDGLSGDQRFYYGWAQVWRTKFREPALRQQLVSDPHSPGHYRALTVRNLDPWYAAFGAKPGEATYLAPAQRIRIW</sequence>
<dbReference type="CDD" id="cd08662">
    <property type="entry name" value="M13"/>
    <property type="match status" value="1"/>
</dbReference>
<feature type="chain" id="PRO_5046875794" evidence="9">
    <location>
        <begin position="21"/>
        <end position="698"/>
    </location>
</feature>
<feature type="region of interest" description="Disordered" evidence="8">
    <location>
        <begin position="23"/>
        <end position="54"/>
    </location>
</feature>
<dbReference type="SUPFAM" id="SSF55486">
    <property type="entry name" value="Metalloproteases ('zincins'), catalytic domain"/>
    <property type="match status" value="1"/>
</dbReference>
<keyword evidence="7" id="KW-0482">Metalloprotease</keyword>
<proteinExistence type="inferred from homology"/>
<dbReference type="PROSITE" id="PS51885">
    <property type="entry name" value="NEPRILYSIN"/>
    <property type="match status" value="1"/>
</dbReference>
<evidence type="ECO:0000256" key="7">
    <source>
        <dbReference type="ARBA" id="ARBA00023049"/>
    </source>
</evidence>
<keyword evidence="4" id="KW-0479">Metal-binding</keyword>
<dbReference type="Pfam" id="PF01431">
    <property type="entry name" value="Peptidase_M13"/>
    <property type="match status" value="1"/>
</dbReference>
<feature type="domain" description="Peptidase M13 C-terminal" evidence="10">
    <location>
        <begin position="495"/>
        <end position="695"/>
    </location>
</feature>
<evidence type="ECO:0000313" key="12">
    <source>
        <dbReference type="EMBL" id="NJR77331.1"/>
    </source>
</evidence>
<keyword evidence="9" id="KW-0732">Signal</keyword>
<dbReference type="PRINTS" id="PR00786">
    <property type="entry name" value="NEPRILYSIN"/>
</dbReference>
<keyword evidence="5" id="KW-0378">Hydrolase</keyword>
<evidence type="ECO:0000256" key="9">
    <source>
        <dbReference type="SAM" id="SignalP"/>
    </source>
</evidence>
<dbReference type="InterPro" id="IPR024079">
    <property type="entry name" value="MetalloPept_cat_dom_sf"/>
</dbReference>
<organism evidence="12 13">
    <name type="scientific">Sphingomonas corticis</name>
    <dbReference type="NCBI Taxonomy" id="2722791"/>
    <lineage>
        <taxon>Bacteria</taxon>
        <taxon>Pseudomonadati</taxon>
        <taxon>Pseudomonadota</taxon>
        <taxon>Alphaproteobacteria</taxon>
        <taxon>Sphingomonadales</taxon>
        <taxon>Sphingomonadaceae</taxon>
        <taxon>Sphingomonas</taxon>
    </lineage>
</organism>
<evidence type="ECO:0000256" key="8">
    <source>
        <dbReference type="SAM" id="MobiDB-lite"/>
    </source>
</evidence>